<dbReference type="Proteomes" id="UP000285173">
    <property type="component" value="Unassembled WGS sequence"/>
</dbReference>
<dbReference type="GO" id="GO:0016020">
    <property type="term" value="C:membrane"/>
    <property type="evidence" value="ECO:0007669"/>
    <property type="project" value="InterPro"/>
</dbReference>
<dbReference type="EMBL" id="QRKC01000009">
    <property type="protein sequence ID" value="RHH75081.1"/>
    <property type="molecule type" value="Genomic_DNA"/>
</dbReference>
<keyword evidence="4" id="KW-0482">Metalloprotease</keyword>
<dbReference type="Pfam" id="PF05547">
    <property type="entry name" value="Peptidase_M6"/>
    <property type="match status" value="1"/>
</dbReference>
<evidence type="ECO:0000259" key="2">
    <source>
        <dbReference type="Pfam" id="PF05547"/>
    </source>
</evidence>
<dbReference type="PANTHER" id="PTHR41775:SF1">
    <property type="entry name" value="PEPTIDASE M6-LIKE DOMAIN-CONTAINING PROTEIN"/>
    <property type="match status" value="1"/>
</dbReference>
<name>A0A3R6E725_9BACT</name>
<dbReference type="Pfam" id="PF00629">
    <property type="entry name" value="MAM"/>
    <property type="match status" value="1"/>
</dbReference>
<dbReference type="NCBIfam" id="TIGR03296">
    <property type="entry name" value="M6dom_TIGR03296"/>
    <property type="match status" value="1"/>
</dbReference>
<dbReference type="AlphaFoldDB" id="A0A3R6E725"/>
<protein>
    <submittedName>
        <fullName evidence="4">M6 family metalloprotease domain-containing protein</fullName>
    </submittedName>
</protein>
<dbReference type="PANTHER" id="PTHR41775">
    <property type="entry name" value="SECRETED PROTEIN-RELATED"/>
    <property type="match status" value="1"/>
</dbReference>
<keyword evidence="4" id="KW-0645">Protease</keyword>
<dbReference type="SUPFAM" id="SSF49899">
    <property type="entry name" value="Concanavalin A-like lectins/glucanases"/>
    <property type="match status" value="1"/>
</dbReference>
<organism evidence="4 5">
    <name type="scientific">Parabacteroides merdae</name>
    <dbReference type="NCBI Taxonomy" id="46503"/>
    <lineage>
        <taxon>Bacteria</taxon>
        <taxon>Pseudomonadati</taxon>
        <taxon>Bacteroidota</taxon>
        <taxon>Bacteroidia</taxon>
        <taxon>Bacteroidales</taxon>
        <taxon>Tannerellaceae</taxon>
        <taxon>Parabacteroides</taxon>
    </lineage>
</organism>
<dbReference type="GO" id="GO:0004553">
    <property type="term" value="F:hydrolase activity, hydrolyzing O-glycosyl compounds"/>
    <property type="evidence" value="ECO:0007669"/>
    <property type="project" value="UniProtKB-ARBA"/>
</dbReference>
<evidence type="ECO:0000259" key="1">
    <source>
        <dbReference type="Pfam" id="PF00629"/>
    </source>
</evidence>
<proteinExistence type="predicted"/>
<dbReference type="EMBL" id="QSEF01000026">
    <property type="protein sequence ID" value="RGZ44601.1"/>
    <property type="molecule type" value="Genomic_DNA"/>
</dbReference>
<accession>A0A3R6E725</accession>
<comment type="caution">
    <text evidence="4">The sequence shown here is derived from an EMBL/GenBank/DDBJ whole genome shotgun (WGS) entry which is preliminary data.</text>
</comment>
<evidence type="ECO:0000313" key="6">
    <source>
        <dbReference type="Proteomes" id="UP000285173"/>
    </source>
</evidence>
<feature type="domain" description="Peptidase M6-like" evidence="2">
    <location>
        <begin position="189"/>
        <end position="390"/>
    </location>
</feature>
<dbReference type="GO" id="GO:0006508">
    <property type="term" value="P:proteolysis"/>
    <property type="evidence" value="ECO:0007669"/>
    <property type="project" value="UniProtKB-KW"/>
</dbReference>
<sequence length="790" mass="88043">MGEEEQWMFSPRFRIKIFVIMKNMNNAKRWNWRKCLFLLWGFFLGWGGIATYAVSAYPGWIRHRCPDGTFVNLKLKGDEHHKWAVTEDGYTLLRDREGDWCYAAEDCAGEVRASAWKLSAERPEKLSVFLRHTPKGLKIQQDLGNLKSRKTPHARKPATPVAGERKTLVILMQFPDLELKHSWNEINALFNQAGYREDGAEGSVKDFFRENSYGRLDLNCDIVGPFTSSMEMAYYGRNDRSGSDEHPEELFLEALDLIPSDIDLEDYVDQDGYMNNVHLVFAGYGEEAAGPANAIWSHEATFYEPIEFGGVKIKGYSCAPELRGNQGRGLSRIGVHCHEMGHSFGAMDFYDTDYESGGEFSGMGQWDLMASGSWNNEGISPAHFNPYVKTMFGWTECETLAEGYAELFPSLECNKVFRIDTGTDGDYFLLENRRQAGFDSALPGSGLIIYHILPQIEERAADNRINAAYPQTCYPVCAGGEVAVPNRNPASYGRVNSPECPFPGKNVVREFTARTVPAAISSEGASALVGLEEIREEDGGIIRLNVKAGEGEALGMLELPFADSFEADETAWTFEQLKGNTGWEIGGSEIIGVSMEAADGKRYLKMNNGKGLLGFQSVARAISPVIKNDSGNMWFSFMYHNGGRFSESGTLKVLYKSTTQKNWLPLVSFSERNEGWIQYKGLMLANKEDFQIAFEGEVESGSLLIDDVKIYSDVATSTSPMPMNPVSLACYGMRGKVCVESNESVRFRIYDLTGKVVYSGTLKEGLNTIEMDPGLYIGVSGKAVSKFSVY</sequence>
<dbReference type="SUPFAM" id="SSF55486">
    <property type="entry name" value="Metalloproteases ('zincins'), catalytic domain"/>
    <property type="match status" value="1"/>
</dbReference>
<keyword evidence="4" id="KW-0378">Hydrolase</keyword>
<evidence type="ECO:0000313" key="4">
    <source>
        <dbReference type="EMBL" id="RHH75081.1"/>
    </source>
</evidence>
<dbReference type="Gene3D" id="2.60.120.200">
    <property type="match status" value="1"/>
</dbReference>
<dbReference type="Proteomes" id="UP000283732">
    <property type="component" value="Unassembled WGS sequence"/>
</dbReference>
<dbReference type="InterPro" id="IPR008757">
    <property type="entry name" value="Peptidase_M6-like_domain"/>
</dbReference>
<reference evidence="5 6" key="1">
    <citation type="submission" date="2018-08" db="EMBL/GenBank/DDBJ databases">
        <title>A genome reference for cultivated species of the human gut microbiota.</title>
        <authorList>
            <person name="Zou Y."/>
            <person name="Xue W."/>
            <person name="Luo G."/>
        </authorList>
    </citation>
    <scope>NUCLEOTIDE SEQUENCE [LARGE SCALE GENOMIC DNA]</scope>
    <source>
        <strain evidence="4 5">AM16-50</strain>
        <strain evidence="3 6">AM50-15</strain>
    </source>
</reference>
<dbReference type="GO" id="GO:0008237">
    <property type="term" value="F:metallopeptidase activity"/>
    <property type="evidence" value="ECO:0007669"/>
    <property type="project" value="UniProtKB-KW"/>
</dbReference>
<dbReference type="InterPro" id="IPR000998">
    <property type="entry name" value="MAM_dom"/>
</dbReference>
<dbReference type="InterPro" id="IPR013320">
    <property type="entry name" value="ConA-like_dom_sf"/>
</dbReference>
<dbReference type="GO" id="GO:0005975">
    <property type="term" value="P:carbohydrate metabolic process"/>
    <property type="evidence" value="ECO:0007669"/>
    <property type="project" value="UniProtKB-ARBA"/>
</dbReference>
<evidence type="ECO:0000313" key="3">
    <source>
        <dbReference type="EMBL" id="RGZ44601.1"/>
    </source>
</evidence>
<evidence type="ECO:0000313" key="5">
    <source>
        <dbReference type="Proteomes" id="UP000283732"/>
    </source>
</evidence>
<gene>
    <name evidence="4" type="ORF">DW191_16760</name>
    <name evidence="3" type="ORF">DW986_16145</name>
</gene>
<feature type="domain" description="MAM" evidence="1">
    <location>
        <begin position="565"/>
        <end position="712"/>
    </location>
</feature>